<accession>A0A5B8A5V6</accession>
<proteinExistence type="predicted"/>
<dbReference type="InterPro" id="IPR050563">
    <property type="entry name" value="4-hydroxybenzoyl-CoA_TE"/>
</dbReference>
<dbReference type="InterPro" id="IPR029069">
    <property type="entry name" value="HotDog_dom_sf"/>
</dbReference>
<dbReference type="Pfam" id="PF13279">
    <property type="entry name" value="4HBT_2"/>
    <property type="match status" value="1"/>
</dbReference>
<dbReference type="CDD" id="cd00586">
    <property type="entry name" value="4HBT"/>
    <property type="match status" value="1"/>
</dbReference>
<dbReference type="AlphaFoldDB" id="A0A5B8A5V6"/>
<dbReference type="SUPFAM" id="SSF54637">
    <property type="entry name" value="Thioesterase/thiol ester dehydrase-isomerase"/>
    <property type="match status" value="1"/>
</dbReference>
<dbReference type="Proteomes" id="UP000305398">
    <property type="component" value="Chromosome"/>
</dbReference>
<name>A0A5B8A5V6_9BACT</name>
<keyword evidence="2" id="KW-1185">Reference proteome</keyword>
<reference evidence="1 2" key="1">
    <citation type="submission" date="2019-06" db="EMBL/GenBank/DDBJ databases">
        <authorList>
            <person name="Srinivasan S."/>
        </authorList>
    </citation>
    <scope>NUCLEOTIDE SEQUENCE [LARGE SCALE GENOMIC DNA]</scope>
    <source>
        <strain evidence="1 2">17J68-5</strain>
    </source>
</reference>
<dbReference type="Gene3D" id="3.10.129.10">
    <property type="entry name" value="Hotdog Thioesterase"/>
    <property type="match status" value="1"/>
</dbReference>
<gene>
    <name evidence="1" type="ORF">FHG12_20840</name>
</gene>
<evidence type="ECO:0000313" key="1">
    <source>
        <dbReference type="EMBL" id="QDA62678.1"/>
    </source>
</evidence>
<protein>
    <submittedName>
        <fullName evidence="1">Thioesterase</fullName>
    </submittedName>
</protein>
<sequence length="140" mass="15974">MWADMDPNVHMRHSAYNDYAAQTRLDFLAQNGFSMQKFAELAIGPILFREDTRFMKEIHLSETIHVTSELAGLNEDASRWRIVHIIRKSNGQVAASVTVDGAWLDLKRRKLTVPPADLAELMRAAPRHESYADIVRKPSE</sequence>
<evidence type="ECO:0000313" key="2">
    <source>
        <dbReference type="Proteomes" id="UP000305398"/>
    </source>
</evidence>
<organism evidence="1 2">
    <name type="scientific">Hymenobacter jejuensis</name>
    <dbReference type="NCBI Taxonomy" id="2502781"/>
    <lineage>
        <taxon>Bacteria</taxon>
        <taxon>Pseudomonadati</taxon>
        <taxon>Bacteroidota</taxon>
        <taxon>Cytophagia</taxon>
        <taxon>Cytophagales</taxon>
        <taxon>Hymenobacteraceae</taxon>
        <taxon>Hymenobacter</taxon>
    </lineage>
</organism>
<dbReference type="GO" id="GO:0047617">
    <property type="term" value="F:fatty acyl-CoA hydrolase activity"/>
    <property type="evidence" value="ECO:0007669"/>
    <property type="project" value="TreeGrafter"/>
</dbReference>
<dbReference type="EMBL" id="CP040896">
    <property type="protein sequence ID" value="QDA62678.1"/>
    <property type="molecule type" value="Genomic_DNA"/>
</dbReference>
<dbReference type="OrthoDB" id="760345at2"/>
<dbReference type="KEGG" id="hyj:FHG12_20840"/>
<dbReference type="PANTHER" id="PTHR31793">
    <property type="entry name" value="4-HYDROXYBENZOYL-COA THIOESTERASE FAMILY MEMBER"/>
    <property type="match status" value="1"/>
</dbReference>
<dbReference type="PANTHER" id="PTHR31793:SF24">
    <property type="entry name" value="LONG-CHAIN ACYL-COA THIOESTERASE FADM"/>
    <property type="match status" value="1"/>
</dbReference>